<evidence type="ECO:0000313" key="6">
    <source>
        <dbReference type="EMBL" id="KZS15086.1"/>
    </source>
</evidence>
<comment type="caution">
    <text evidence="6">The sequence shown here is derived from an EMBL/GenBank/DDBJ whole genome shotgun (WGS) entry which is preliminary data.</text>
</comment>
<dbReference type="OrthoDB" id="6614653at2759"/>
<dbReference type="GO" id="GO:0035513">
    <property type="term" value="P:oxidative RNA demethylation"/>
    <property type="evidence" value="ECO:0007669"/>
    <property type="project" value="TreeGrafter"/>
</dbReference>
<dbReference type="PANTHER" id="PTHR16557">
    <property type="entry name" value="ALKYLATED DNA REPAIR PROTEIN ALKB-RELATED"/>
    <property type="match status" value="1"/>
</dbReference>
<dbReference type="GO" id="GO:0035516">
    <property type="term" value="F:broad specificity oxidative DNA demethylase activity"/>
    <property type="evidence" value="ECO:0007669"/>
    <property type="project" value="TreeGrafter"/>
</dbReference>
<dbReference type="GO" id="GO:0035515">
    <property type="term" value="F:oxidative RNA demethylase activity"/>
    <property type="evidence" value="ECO:0007669"/>
    <property type="project" value="TreeGrafter"/>
</dbReference>
<feature type="binding site" evidence="5">
    <location>
        <position position="197"/>
    </location>
    <ligand>
        <name>Fe cation</name>
        <dbReference type="ChEBI" id="CHEBI:24875"/>
        <note>catalytic</note>
    </ligand>
</feature>
<sequence length="288" mass="32557">MLQEGITNCDSDAFRRVFKYYKKKCQAPDLAGVINFQDESTFGQNGIRVYSPCSGYGSSVTVDDLGLKPLDDWNIFTVNKHPGLFFISNPFTKSGIEYWIQQSFENYCLPPNPINIQENVDIRNCSDDTILQKLRWATLGYHHNWDTKEYDENYRDKFPCDLSRLSTIIAKCVGFKTFTAEAAIVNYYSLDSSIGGHTDHSEKNHDAPLISVSFGQTAIFLLGGIEKNVVPTPMFIHSGDIVIMSGPTRLCYHAVPKIIPNAEFAVDGRWSTIMSKMRLNLNVRQVNL</sequence>
<evidence type="ECO:0000256" key="5">
    <source>
        <dbReference type="PIRSR" id="PIRSR604574-2"/>
    </source>
</evidence>
<evidence type="ECO:0000313" key="7">
    <source>
        <dbReference type="Proteomes" id="UP000076858"/>
    </source>
</evidence>
<evidence type="ECO:0000256" key="1">
    <source>
        <dbReference type="ARBA" id="ARBA00022723"/>
    </source>
</evidence>
<dbReference type="PANTHER" id="PTHR16557:SF2">
    <property type="entry name" value="NUCLEIC ACID DIOXYGENASE ALKBH1"/>
    <property type="match status" value="1"/>
</dbReference>
<proteinExistence type="predicted"/>
<dbReference type="GO" id="GO:0005737">
    <property type="term" value="C:cytoplasm"/>
    <property type="evidence" value="ECO:0007669"/>
    <property type="project" value="TreeGrafter"/>
</dbReference>
<comment type="cofactor">
    <cofactor evidence="5">
        <name>Fe(2+)</name>
        <dbReference type="ChEBI" id="CHEBI:29033"/>
    </cofactor>
    <text evidence="5">Binds 1 Fe(2+) ion per subunit.</text>
</comment>
<evidence type="ECO:0000256" key="2">
    <source>
        <dbReference type="ARBA" id="ARBA00022964"/>
    </source>
</evidence>
<dbReference type="STRING" id="35525.A0A0P5ZDB6"/>
<keyword evidence="1 5" id="KW-0479">Metal-binding</keyword>
<keyword evidence="7" id="KW-1185">Reference proteome</keyword>
<accession>A0A0P5ZDB6</accession>
<dbReference type="InterPro" id="IPR037151">
    <property type="entry name" value="AlkB-like_sf"/>
</dbReference>
<gene>
    <name evidence="6" type="ORF">APZ42_019657</name>
</gene>
<dbReference type="Pfam" id="PF13532">
    <property type="entry name" value="2OG-FeII_Oxy_2"/>
    <property type="match status" value="1"/>
</dbReference>
<feature type="binding site" evidence="5">
    <location>
        <position position="199"/>
    </location>
    <ligand>
        <name>Fe cation</name>
        <dbReference type="ChEBI" id="CHEBI:24875"/>
        <note>catalytic</note>
    </ligand>
</feature>
<name>A0A0P5ZDB6_9CRUS</name>
<dbReference type="Gene3D" id="2.60.120.590">
    <property type="entry name" value="Alpha-ketoglutarate-dependent dioxygenase AlkB-like"/>
    <property type="match status" value="1"/>
</dbReference>
<dbReference type="InterPro" id="IPR004574">
    <property type="entry name" value="Alkb"/>
</dbReference>
<keyword evidence="4 5" id="KW-0408">Iron</keyword>
<dbReference type="AlphaFoldDB" id="A0A0P5ZDB6"/>
<organism evidence="6 7">
    <name type="scientific">Daphnia magna</name>
    <dbReference type="NCBI Taxonomy" id="35525"/>
    <lineage>
        <taxon>Eukaryota</taxon>
        <taxon>Metazoa</taxon>
        <taxon>Ecdysozoa</taxon>
        <taxon>Arthropoda</taxon>
        <taxon>Crustacea</taxon>
        <taxon>Branchiopoda</taxon>
        <taxon>Diplostraca</taxon>
        <taxon>Cladocera</taxon>
        <taxon>Anomopoda</taxon>
        <taxon>Daphniidae</taxon>
        <taxon>Daphnia</taxon>
    </lineage>
</organism>
<dbReference type="Proteomes" id="UP000076858">
    <property type="component" value="Unassembled WGS sequence"/>
</dbReference>
<feature type="binding site" evidence="5">
    <location>
        <position position="253"/>
    </location>
    <ligand>
        <name>Fe cation</name>
        <dbReference type="ChEBI" id="CHEBI:24875"/>
        <note>catalytic</note>
    </ligand>
</feature>
<dbReference type="SUPFAM" id="SSF51197">
    <property type="entry name" value="Clavaminate synthase-like"/>
    <property type="match status" value="1"/>
</dbReference>
<dbReference type="InterPro" id="IPR005123">
    <property type="entry name" value="Oxoglu/Fe-dep_dioxygenase_dom"/>
</dbReference>
<keyword evidence="2" id="KW-0223">Dioxygenase</keyword>
<reference evidence="6 7" key="1">
    <citation type="submission" date="2016-03" db="EMBL/GenBank/DDBJ databases">
        <title>EvidentialGene: Evidence-directed Construction of Genes on Genomes.</title>
        <authorList>
            <person name="Gilbert D.G."/>
            <person name="Choi J.-H."/>
            <person name="Mockaitis K."/>
            <person name="Colbourne J."/>
            <person name="Pfrender M."/>
        </authorList>
    </citation>
    <scope>NUCLEOTIDE SEQUENCE [LARGE SCALE GENOMIC DNA]</scope>
    <source>
        <strain evidence="6 7">Xinb3</strain>
        <tissue evidence="6">Complete organism</tissue>
    </source>
</reference>
<protein>
    <submittedName>
        <fullName evidence="6">AlkB</fullName>
    </submittedName>
</protein>
<evidence type="ECO:0000256" key="3">
    <source>
        <dbReference type="ARBA" id="ARBA00023002"/>
    </source>
</evidence>
<dbReference type="PROSITE" id="PS51471">
    <property type="entry name" value="FE2OG_OXY"/>
    <property type="match status" value="1"/>
</dbReference>
<evidence type="ECO:0000256" key="4">
    <source>
        <dbReference type="ARBA" id="ARBA00023004"/>
    </source>
</evidence>
<dbReference type="GO" id="GO:0005634">
    <property type="term" value="C:nucleus"/>
    <property type="evidence" value="ECO:0007669"/>
    <property type="project" value="TreeGrafter"/>
</dbReference>
<dbReference type="GO" id="GO:0008198">
    <property type="term" value="F:ferrous iron binding"/>
    <property type="evidence" value="ECO:0007669"/>
    <property type="project" value="TreeGrafter"/>
</dbReference>
<keyword evidence="3" id="KW-0560">Oxidoreductase</keyword>
<dbReference type="InterPro" id="IPR027450">
    <property type="entry name" value="AlkB-like"/>
</dbReference>
<dbReference type="EMBL" id="LRGB01000930">
    <property type="protein sequence ID" value="KZS15086.1"/>
    <property type="molecule type" value="Genomic_DNA"/>
</dbReference>